<dbReference type="PANTHER" id="PTHR43845">
    <property type="entry name" value="BLR5969 PROTEIN"/>
    <property type="match status" value="1"/>
</dbReference>
<evidence type="ECO:0000313" key="2">
    <source>
        <dbReference type="Proteomes" id="UP000053732"/>
    </source>
</evidence>
<proteinExistence type="predicted"/>
<sequence>MDPDCYSIPDVLAIASVHPFYSDVVYPPTREELPSILAKARDSGNGELLFFPLTHKEQLYSQIARLTLDKDPRNGYRLGTYISTTGGGSGGPPMVFATDSIETRKQRAAFGSLIRSCGVLGPGDWICTMHTAGHLYRALDLMTEVFEASGATVLCAGNEMPLEKVVLTITQFGVNAVAGDAGQLVQLAQYVAGLPHAQKHTLQTQINKALYTSEPMTPAQRSFLKSVFSNVAISSVIGSAEAGPWGVSTSEMTESASQHNYEDFLYDDRLMHLEIFPSSILDPDHTDNTPTAPVPDGEKGLMVQTSLQRLRNPLVRYICGDVASFHPLPASIQSQLTPQGASHFRVARVYGRDRNISFDWYGEYFEFPVVQRLFQTESWGILQYQVIRRYREVDTQEINVVLEIRLLRDSGAGKISDLELTREVKIFFYVFECNEELFELKLLPDSSGFMRSTTGRKVMNFVDLTRR</sequence>
<keyword evidence="2" id="KW-1185">Reference proteome</keyword>
<dbReference type="SUPFAM" id="SSF56801">
    <property type="entry name" value="Acetyl-CoA synthetase-like"/>
    <property type="match status" value="1"/>
</dbReference>
<protein>
    <submittedName>
        <fullName evidence="1">Str. FM013</fullName>
    </submittedName>
</protein>
<organism evidence="1 2">
    <name type="scientific">Penicillium camemberti (strain FM 013)</name>
    <dbReference type="NCBI Taxonomy" id="1429867"/>
    <lineage>
        <taxon>Eukaryota</taxon>
        <taxon>Fungi</taxon>
        <taxon>Dikarya</taxon>
        <taxon>Ascomycota</taxon>
        <taxon>Pezizomycotina</taxon>
        <taxon>Eurotiomycetes</taxon>
        <taxon>Eurotiomycetidae</taxon>
        <taxon>Eurotiales</taxon>
        <taxon>Aspergillaceae</taxon>
        <taxon>Penicillium</taxon>
    </lineage>
</organism>
<name>A0A0G4PXL2_PENC3</name>
<evidence type="ECO:0000313" key="1">
    <source>
        <dbReference type="EMBL" id="CRL31260.1"/>
    </source>
</evidence>
<dbReference type="AlphaFoldDB" id="A0A0G4PXL2"/>
<dbReference type="Proteomes" id="UP000053732">
    <property type="component" value="Unassembled WGS sequence"/>
</dbReference>
<reference evidence="1 2" key="1">
    <citation type="journal article" date="2014" name="Nat. Commun.">
        <title>Multiple recent horizontal transfers of a large genomic region in cheese making fungi.</title>
        <authorList>
            <person name="Cheeseman K."/>
            <person name="Ropars J."/>
            <person name="Renault P."/>
            <person name="Dupont J."/>
            <person name="Gouzy J."/>
            <person name="Branca A."/>
            <person name="Abraham A.L."/>
            <person name="Ceppi M."/>
            <person name="Conseiller E."/>
            <person name="Debuchy R."/>
            <person name="Malagnac F."/>
            <person name="Goarin A."/>
            <person name="Silar P."/>
            <person name="Lacoste S."/>
            <person name="Sallet E."/>
            <person name="Bensimon A."/>
            <person name="Giraud T."/>
            <person name="Brygoo Y."/>
        </authorList>
    </citation>
    <scope>NUCLEOTIDE SEQUENCE [LARGE SCALE GENOMIC DNA]</scope>
    <source>
        <strain evidence="2">FM 013</strain>
    </source>
</reference>
<dbReference type="InterPro" id="IPR042099">
    <property type="entry name" value="ANL_N_sf"/>
</dbReference>
<gene>
    <name evidence="1" type="ORF">PCAMFM013_S098g000003</name>
</gene>
<dbReference type="PANTHER" id="PTHR43845:SF1">
    <property type="entry name" value="BLR5969 PROTEIN"/>
    <property type="match status" value="1"/>
</dbReference>
<dbReference type="EMBL" id="HG793229">
    <property type="protein sequence ID" value="CRL31260.1"/>
    <property type="molecule type" value="Genomic_DNA"/>
</dbReference>
<accession>A0A0G4PXL2</accession>
<dbReference type="Gene3D" id="3.40.50.12780">
    <property type="entry name" value="N-terminal domain of ligase-like"/>
    <property type="match status" value="1"/>
</dbReference>
<dbReference type="STRING" id="1429867.A0A0G4PXL2"/>